<keyword evidence="4 6" id="KW-0067">ATP-binding</keyword>
<evidence type="ECO:0000313" key="6">
    <source>
        <dbReference type="EMBL" id="GBR72738.1"/>
    </source>
</evidence>
<evidence type="ECO:0000256" key="3">
    <source>
        <dbReference type="ARBA" id="ARBA00022741"/>
    </source>
</evidence>
<evidence type="ECO:0000256" key="2">
    <source>
        <dbReference type="ARBA" id="ARBA00022448"/>
    </source>
</evidence>
<accession>A0A388T960</accession>
<dbReference type="AlphaFoldDB" id="A0A388T960"/>
<dbReference type="Gene3D" id="3.40.50.300">
    <property type="entry name" value="P-loop containing nucleotide triphosphate hydrolases"/>
    <property type="match status" value="1"/>
</dbReference>
<dbReference type="GO" id="GO:0098796">
    <property type="term" value="C:membrane protein complex"/>
    <property type="evidence" value="ECO:0007669"/>
    <property type="project" value="UniProtKB-ARBA"/>
</dbReference>
<dbReference type="GO" id="GO:0016887">
    <property type="term" value="F:ATP hydrolysis activity"/>
    <property type="evidence" value="ECO:0007669"/>
    <property type="project" value="InterPro"/>
</dbReference>
<evidence type="ECO:0000259" key="5">
    <source>
        <dbReference type="PROSITE" id="PS50893"/>
    </source>
</evidence>
<dbReference type="FunFam" id="3.40.50.300:FF:000032">
    <property type="entry name" value="Export ABC transporter ATP-binding protein"/>
    <property type="match status" value="1"/>
</dbReference>
<dbReference type="GO" id="GO:0005524">
    <property type="term" value="F:ATP binding"/>
    <property type="evidence" value="ECO:0007669"/>
    <property type="project" value="UniProtKB-KW"/>
</dbReference>
<comment type="similarity">
    <text evidence="1">Belongs to the ABC transporter superfamily.</text>
</comment>
<dbReference type="InterPro" id="IPR017911">
    <property type="entry name" value="MacB-like_ATP-bd"/>
</dbReference>
<dbReference type="Pfam" id="PF00005">
    <property type="entry name" value="ABC_tran"/>
    <property type="match status" value="1"/>
</dbReference>
<sequence length="225" mass="24550">MAFIEAKNLTKIYTRGTEKIQALHKANFTVERGAIIAVTGASGSGKTTLVNVLGCLDNPTSGSLVIDGQTVFEDKVHLSESALTIVRRKIFGYVFQKFFLLPTLTVKENILLPAVFQPGLRANSARLTEVLQMLGLDKRANHLPGQLSGGEMQRTAIARALINNPSVLIADEPTGNLDSKRSEEIKNLLLELNQKQNLTIILVTHNPDLAKIGNQTLELKDGIIQ</sequence>
<comment type="caution">
    <text evidence="6">The sequence shown here is derived from an EMBL/GenBank/DDBJ whole genome shotgun (WGS) entry which is preliminary data.</text>
</comment>
<keyword evidence="2" id="KW-0813">Transport</keyword>
<proteinExistence type="inferred from homology"/>
<organism evidence="6 7">
    <name type="scientific">Termititenax aidoneus</name>
    <dbReference type="NCBI Taxonomy" id="2218524"/>
    <lineage>
        <taxon>Bacteria</taxon>
        <taxon>Bacillati</taxon>
        <taxon>Candidatus Margulisiibacteriota</taxon>
        <taxon>Candidatus Termititenacia</taxon>
        <taxon>Candidatus Termititenacales</taxon>
        <taxon>Candidatus Termititenacaceae</taxon>
        <taxon>Candidatus Termititenax</taxon>
    </lineage>
</organism>
<feature type="domain" description="ABC transporter" evidence="5">
    <location>
        <begin position="4"/>
        <end position="225"/>
    </location>
</feature>
<reference evidence="6 7" key="1">
    <citation type="journal article" date="2019" name="ISME J.">
        <title>Genome analyses of uncultured TG2/ZB3 bacteria in 'Margulisbacteria' specifically attached to ectosymbiotic spirochetes of protists in the termite gut.</title>
        <authorList>
            <person name="Utami Y.D."/>
            <person name="Kuwahara H."/>
            <person name="Igai K."/>
            <person name="Murakami T."/>
            <person name="Sugaya K."/>
            <person name="Morikawa T."/>
            <person name="Nagura Y."/>
            <person name="Yuki M."/>
            <person name="Deevong P."/>
            <person name="Inoue T."/>
            <person name="Kihara K."/>
            <person name="Lo N."/>
            <person name="Yamada A."/>
            <person name="Ohkuma M."/>
            <person name="Hongoh Y."/>
        </authorList>
    </citation>
    <scope>NUCLEOTIDE SEQUENCE [LARGE SCALE GENOMIC DNA]</scope>
    <source>
        <strain evidence="6">NkOx7-01</strain>
    </source>
</reference>
<dbReference type="GO" id="GO:0022857">
    <property type="term" value="F:transmembrane transporter activity"/>
    <property type="evidence" value="ECO:0007669"/>
    <property type="project" value="UniProtKB-ARBA"/>
</dbReference>
<dbReference type="Proteomes" id="UP000269352">
    <property type="component" value="Unassembled WGS sequence"/>
</dbReference>
<dbReference type="EMBL" id="BGZN01000002">
    <property type="protein sequence ID" value="GBR72738.1"/>
    <property type="molecule type" value="Genomic_DNA"/>
</dbReference>
<dbReference type="InterPro" id="IPR027417">
    <property type="entry name" value="P-loop_NTPase"/>
</dbReference>
<dbReference type="PROSITE" id="PS50893">
    <property type="entry name" value="ABC_TRANSPORTER_2"/>
    <property type="match status" value="1"/>
</dbReference>
<dbReference type="InterPro" id="IPR003439">
    <property type="entry name" value="ABC_transporter-like_ATP-bd"/>
</dbReference>
<dbReference type="SUPFAM" id="SSF52540">
    <property type="entry name" value="P-loop containing nucleoside triphosphate hydrolases"/>
    <property type="match status" value="1"/>
</dbReference>
<dbReference type="PANTHER" id="PTHR42798:SF7">
    <property type="entry name" value="ALPHA-D-RIBOSE 1-METHYLPHOSPHONATE 5-TRIPHOSPHATE SYNTHASE SUBUNIT PHNL"/>
    <property type="match status" value="1"/>
</dbReference>
<dbReference type="SMART" id="SM00382">
    <property type="entry name" value="AAA"/>
    <property type="match status" value="1"/>
</dbReference>
<dbReference type="PANTHER" id="PTHR42798">
    <property type="entry name" value="LIPOPROTEIN-RELEASING SYSTEM ATP-BINDING PROTEIN LOLD"/>
    <property type="match status" value="1"/>
</dbReference>
<dbReference type="CDD" id="cd03255">
    <property type="entry name" value="ABC_MJ0796_LolCDE_FtsE"/>
    <property type="match status" value="1"/>
</dbReference>
<evidence type="ECO:0000256" key="1">
    <source>
        <dbReference type="ARBA" id="ARBA00005417"/>
    </source>
</evidence>
<evidence type="ECO:0000313" key="7">
    <source>
        <dbReference type="Proteomes" id="UP000269352"/>
    </source>
</evidence>
<protein>
    <submittedName>
        <fullName evidence="6">Macrolide ABC transporter ATP-binding protein</fullName>
    </submittedName>
</protein>
<keyword evidence="7" id="KW-1185">Reference proteome</keyword>
<evidence type="ECO:0000256" key="4">
    <source>
        <dbReference type="ARBA" id="ARBA00022840"/>
    </source>
</evidence>
<gene>
    <name evidence="6" type="ORF">NO1_0234</name>
</gene>
<keyword evidence="3" id="KW-0547">Nucleotide-binding</keyword>
<dbReference type="InterPro" id="IPR003593">
    <property type="entry name" value="AAA+_ATPase"/>
</dbReference>
<name>A0A388T960_TERA1</name>